<dbReference type="Pfam" id="PF14321">
    <property type="entry name" value="DUF4382"/>
    <property type="match status" value="1"/>
</dbReference>
<organism evidence="2 3">
    <name type="scientific">Flavihumibacter fluminis</name>
    <dbReference type="NCBI Taxonomy" id="2909236"/>
    <lineage>
        <taxon>Bacteria</taxon>
        <taxon>Pseudomonadati</taxon>
        <taxon>Bacteroidota</taxon>
        <taxon>Chitinophagia</taxon>
        <taxon>Chitinophagales</taxon>
        <taxon>Chitinophagaceae</taxon>
        <taxon>Flavihumibacter</taxon>
    </lineage>
</organism>
<dbReference type="PROSITE" id="PS51257">
    <property type="entry name" value="PROKAR_LIPOPROTEIN"/>
    <property type="match status" value="1"/>
</dbReference>
<dbReference type="EMBL" id="JAKEVY010000001">
    <property type="protein sequence ID" value="MCF1713834.1"/>
    <property type="molecule type" value="Genomic_DNA"/>
</dbReference>
<protein>
    <submittedName>
        <fullName evidence="2">DUF4382 domain-containing protein</fullName>
    </submittedName>
</protein>
<name>A0ABS9BDP5_9BACT</name>
<comment type="caution">
    <text evidence="2">The sequence shown here is derived from an EMBL/GenBank/DDBJ whole genome shotgun (WGS) entry which is preliminary data.</text>
</comment>
<dbReference type="SUPFAM" id="SSF49452">
    <property type="entry name" value="Starch-binding domain-like"/>
    <property type="match status" value="1"/>
</dbReference>
<dbReference type="InterPro" id="IPR013784">
    <property type="entry name" value="Carb-bd-like_fold"/>
</dbReference>
<dbReference type="Proteomes" id="UP001200145">
    <property type="component" value="Unassembled WGS sequence"/>
</dbReference>
<evidence type="ECO:0000259" key="1">
    <source>
        <dbReference type="Pfam" id="PF14321"/>
    </source>
</evidence>
<reference evidence="2 3" key="1">
    <citation type="submission" date="2022-01" db="EMBL/GenBank/DDBJ databases">
        <title>Flavihumibacter sp. nov., isolated from sediment of a river.</title>
        <authorList>
            <person name="Liu H."/>
        </authorList>
    </citation>
    <scope>NUCLEOTIDE SEQUENCE [LARGE SCALE GENOMIC DNA]</scope>
    <source>
        <strain evidence="2 3">RY-1</strain>
    </source>
</reference>
<sequence length="266" mass="28606">MKTSVLQSLVLGTGLAFLLVACSQQDDTNPNDARIEIRLTDAPNPNIKEVWVDIKEIQINMGSDSNGWTTLTGTHPGVYNLLELTNGRDTLLANASLPSGKMNQLRLILGENNYVITQDGQKEMLSTPSAQQSGLKVLVNTELSGGVLYRLVLDFDAAKSIVPAGNSGKYILKPVIRVLSFVPSGGIIKGFVAPDSVLTTVFALQGSDTVSSTATNQGNYQFSDIPAGNYSLHYYPAPDSFKTAQKDITVTLGQTTVVDTIRLELK</sequence>
<keyword evidence="3" id="KW-1185">Reference proteome</keyword>
<gene>
    <name evidence="2" type="ORF">L0U88_04220</name>
</gene>
<accession>A0ABS9BDP5</accession>
<evidence type="ECO:0000313" key="2">
    <source>
        <dbReference type="EMBL" id="MCF1713834.1"/>
    </source>
</evidence>
<dbReference type="RefSeq" id="WP_234864361.1">
    <property type="nucleotide sequence ID" value="NZ_JAKEVY010000001.1"/>
</dbReference>
<proteinExistence type="predicted"/>
<dbReference type="Gene3D" id="2.60.40.1120">
    <property type="entry name" value="Carboxypeptidase-like, regulatory domain"/>
    <property type="match status" value="1"/>
</dbReference>
<feature type="domain" description="DUF4382" evidence="1">
    <location>
        <begin position="33"/>
        <end position="174"/>
    </location>
</feature>
<evidence type="ECO:0000313" key="3">
    <source>
        <dbReference type="Proteomes" id="UP001200145"/>
    </source>
</evidence>
<dbReference type="InterPro" id="IPR025491">
    <property type="entry name" value="DUF4382"/>
</dbReference>